<dbReference type="AlphaFoldDB" id="A0A0X8JHU4"/>
<dbReference type="InterPro" id="IPR014710">
    <property type="entry name" value="RmlC-like_jellyroll"/>
</dbReference>
<dbReference type="Pfam" id="PF05899">
    <property type="entry name" value="Cupin_3"/>
    <property type="match status" value="1"/>
</dbReference>
<dbReference type="STRING" id="44742.AXF13_01040"/>
<protein>
    <recommendedName>
        <fullName evidence="1">(S)-ureidoglycine aminohydrolase cupin domain-containing protein</fullName>
    </recommendedName>
</protein>
<proteinExistence type="predicted"/>
<keyword evidence="3" id="KW-1185">Reference proteome</keyword>
<dbReference type="RefSeq" id="WP_062251307.1">
    <property type="nucleotide sequence ID" value="NZ_CP014229.1"/>
</dbReference>
<dbReference type="InterPro" id="IPR008579">
    <property type="entry name" value="UGlyAH_Cupin_dom"/>
</dbReference>
<feature type="domain" description="(S)-ureidoglycine aminohydrolase cupin" evidence="1">
    <location>
        <begin position="39"/>
        <end position="111"/>
    </location>
</feature>
<evidence type="ECO:0000313" key="3">
    <source>
        <dbReference type="Proteomes" id="UP000069241"/>
    </source>
</evidence>
<evidence type="ECO:0000259" key="1">
    <source>
        <dbReference type="Pfam" id="PF05899"/>
    </source>
</evidence>
<sequence>MNTIILFDQSAPAGHSEGPAPNPVDGEPRANVWRCFARPDGTLAAGIWDCSKGSFAIPSHATDEMCSILEGEAVIEHADGTRVTVRPGDSFLIPYGTRTIWHVANYVKKAFVCAVPARS</sequence>
<accession>A0A0X8JHU4</accession>
<dbReference type="PANTHER" id="PTHR40943">
    <property type="entry name" value="CYTOPLASMIC PROTEIN-RELATED"/>
    <property type="match status" value="1"/>
</dbReference>
<gene>
    <name evidence="2" type="ORF">AXF13_01040</name>
</gene>
<organism evidence="2 3">
    <name type="scientific">Desulfovibrio fairfieldensis</name>
    <dbReference type="NCBI Taxonomy" id="44742"/>
    <lineage>
        <taxon>Bacteria</taxon>
        <taxon>Pseudomonadati</taxon>
        <taxon>Thermodesulfobacteriota</taxon>
        <taxon>Desulfovibrionia</taxon>
        <taxon>Desulfovibrionales</taxon>
        <taxon>Desulfovibrionaceae</taxon>
        <taxon>Desulfovibrio</taxon>
    </lineage>
</organism>
<reference evidence="3" key="1">
    <citation type="submission" date="2016-02" db="EMBL/GenBank/DDBJ databases">
        <authorList>
            <person name="Holder M.E."/>
            <person name="Ajami N.J."/>
            <person name="Petrosino J.F."/>
        </authorList>
    </citation>
    <scope>NUCLEOTIDE SEQUENCE [LARGE SCALE GENOMIC DNA]</scope>
    <source>
        <strain evidence="3">CCUG 45958</strain>
    </source>
</reference>
<dbReference type="Gene3D" id="2.60.120.10">
    <property type="entry name" value="Jelly Rolls"/>
    <property type="match status" value="1"/>
</dbReference>
<dbReference type="KEGG" id="dfi:AXF13_01040"/>
<dbReference type="EMBL" id="CP014229">
    <property type="protein sequence ID" value="AMD88812.1"/>
    <property type="molecule type" value="Genomic_DNA"/>
</dbReference>
<dbReference type="Proteomes" id="UP000069241">
    <property type="component" value="Chromosome"/>
</dbReference>
<dbReference type="PANTHER" id="PTHR40943:SF1">
    <property type="entry name" value="CYTOPLASMIC PROTEIN"/>
    <property type="match status" value="1"/>
</dbReference>
<name>A0A0X8JHU4_9BACT</name>
<evidence type="ECO:0000313" key="2">
    <source>
        <dbReference type="EMBL" id="AMD88812.1"/>
    </source>
</evidence>
<dbReference type="SUPFAM" id="SSF51182">
    <property type="entry name" value="RmlC-like cupins"/>
    <property type="match status" value="1"/>
</dbReference>
<dbReference type="InterPro" id="IPR011051">
    <property type="entry name" value="RmlC_Cupin_sf"/>
</dbReference>